<comment type="caution">
    <text evidence="1">The sequence shown here is derived from an EMBL/GenBank/DDBJ whole genome shotgun (WGS) entry which is preliminary data.</text>
</comment>
<dbReference type="Pfam" id="PF05521">
    <property type="entry name" value="Phage_HCP"/>
    <property type="match status" value="1"/>
</dbReference>
<dbReference type="OrthoDB" id="7570189at2"/>
<dbReference type="InterPro" id="IPR038666">
    <property type="entry name" value="SSP1_head-tail_sf"/>
</dbReference>
<dbReference type="Proteomes" id="UP000050471">
    <property type="component" value="Unassembled WGS sequence"/>
</dbReference>
<organism evidence="1 2">
    <name type="scientific">Aliiroseovarius crassostreae</name>
    <dbReference type="NCBI Taxonomy" id="154981"/>
    <lineage>
        <taxon>Bacteria</taxon>
        <taxon>Pseudomonadati</taxon>
        <taxon>Pseudomonadota</taxon>
        <taxon>Alphaproteobacteria</taxon>
        <taxon>Rhodobacterales</taxon>
        <taxon>Paracoccaceae</taxon>
        <taxon>Aliiroseovarius</taxon>
    </lineage>
</organism>
<evidence type="ECO:0000313" key="2">
    <source>
        <dbReference type="Proteomes" id="UP000050471"/>
    </source>
</evidence>
<name>A0A0P7J2U3_9RHOB</name>
<dbReference type="EMBL" id="LKBA01000023">
    <property type="protein sequence ID" value="KPN61985.1"/>
    <property type="molecule type" value="Genomic_DNA"/>
</dbReference>
<dbReference type="Gene3D" id="2.40.10.270">
    <property type="entry name" value="Bacteriophage SPP1 head-tail adaptor protein"/>
    <property type="match status" value="1"/>
</dbReference>
<protein>
    <submittedName>
        <fullName evidence="1">Phage tail protein</fullName>
    </submittedName>
</protein>
<gene>
    <name evidence="1" type="ORF">AKJ29_05105</name>
</gene>
<dbReference type="RefSeq" id="WP_055192635.1">
    <property type="nucleotide sequence ID" value="NZ_FPBS01000018.1"/>
</dbReference>
<dbReference type="STRING" id="154981.AKJ29_05105"/>
<dbReference type="InterPro" id="IPR008767">
    <property type="entry name" value="Phage_SPP1_head-tail_adaptor"/>
</dbReference>
<sequence length="112" mass="12174">MTLPVLNRKLTLEEPQRVPDGAGGFDETWVALGELWADIKAGTGNEKAADHVTLSSISFRITVRAAPHGAPSRPKPEQRFRAGARIFRILAVTEADGNAQYLTCFAKEEVVA</sequence>
<dbReference type="AlphaFoldDB" id="A0A0P7J2U3"/>
<reference evidence="1 2" key="1">
    <citation type="submission" date="2015-09" db="EMBL/GenBank/DDBJ databases">
        <title>Draft genome sequence of Aliiroseovarius crassostreae CV919-312TSm, the causative agent of Roseovarius Oyster Disease (formerly Juvenile Oyster Disease).</title>
        <authorList>
            <person name="Kessner L."/>
            <person name="Spinard E."/>
            <person name="Nelson D."/>
        </authorList>
    </citation>
    <scope>NUCLEOTIDE SEQUENCE [LARGE SCALE GENOMIC DNA]</scope>
    <source>
        <strain evidence="1 2">CV919-312</strain>
    </source>
</reference>
<evidence type="ECO:0000313" key="1">
    <source>
        <dbReference type="EMBL" id="KPN61985.1"/>
    </source>
</evidence>
<accession>A0A0P7J2U3</accession>
<keyword evidence="2" id="KW-1185">Reference proteome</keyword>
<proteinExistence type="predicted"/>